<evidence type="ECO:0000313" key="3">
    <source>
        <dbReference type="Proteomes" id="UP000485058"/>
    </source>
</evidence>
<dbReference type="Proteomes" id="UP000485058">
    <property type="component" value="Unassembled WGS sequence"/>
</dbReference>
<keyword evidence="3" id="KW-1185">Reference proteome</keyword>
<accession>A0A699Z3M6</accession>
<evidence type="ECO:0000313" key="2">
    <source>
        <dbReference type="EMBL" id="GFH16661.1"/>
    </source>
</evidence>
<feature type="non-terminal residue" evidence="2">
    <location>
        <position position="85"/>
    </location>
</feature>
<name>A0A699Z3M6_HAELA</name>
<comment type="caution">
    <text evidence="2">The sequence shown here is derived from an EMBL/GenBank/DDBJ whole genome shotgun (WGS) entry which is preliminary data.</text>
</comment>
<dbReference type="EMBL" id="BLLF01001031">
    <property type="protein sequence ID" value="GFH16661.1"/>
    <property type="molecule type" value="Genomic_DNA"/>
</dbReference>
<protein>
    <submittedName>
        <fullName evidence="2">Uncharacterized protein</fullName>
    </submittedName>
</protein>
<feature type="non-terminal residue" evidence="2">
    <location>
        <position position="1"/>
    </location>
</feature>
<reference evidence="2 3" key="1">
    <citation type="submission" date="2020-02" db="EMBL/GenBank/DDBJ databases">
        <title>Draft genome sequence of Haematococcus lacustris strain NIES-144.</title>
        <authorList>
            <person name="Morimoto D."/>
            <person name="Nakagawa S."/>
            <person name="Yoshida T."/>
            <person name="Sawayama S."/>
        </authorList>
    </citation>
    <scope>NUCLEOTIDE SEQUENCE [LARGE SCALE GENOMIC DNA]</scope>
    <source>
        <strain evidence="2 3">NIES-144</strain>
    </source>
</reference>
<gene>
    <name evidence="2" type="ORF">HaLaN_13126</name>
</gene>
<sequence length="85" mass="9217">RLTSQPLGPCQLGQAPPIRVGKGKGNAAELDPVLSGRYTVYTSLFKTNANRMVMRPCQSLTNSHKSDMPAASHTQAQRLKPNQVV</sequence>
<feature type="region of interest" description="Disordered" evidence="1">
    <location>
        <begin position="59"/>
        <end position="85"/>
    </location>
</feature>
<feature type="region of interest" description="Disordered" evidence="1">
    <location>
        <begin position="1"/>
        <end position="25"/>
    </location>
</feature>
<organism evidence="2 3">
    <name type="scientific">Haematococcus lacustris</name>
    <name type="common">Green alga</name>
    <name type="synonym">Haematococcus pluvialis</name>
    <dbReference type="NCBI Taxonomy" id="44745"/>
    <lineage>
        <taxon>Eukaryota</taxon>
        <taxon>Viridiplantae</taxon>
        <taxon>Chlorophyta</taxon>
        <taxon>core chlorophytes</taxon>
        <taxon>Chlorophyceae</taxon>
        <taxon>CS clade</taxon>
        <taxon>Chlamydomonadales</taxon>
        <taxon>Haematococcaceae</taxon>
        <taxon>Haematococcus</taxon>
    </lineage>
</organism>
<dbReference type="AlphaFoldDB" id="A0A699Z3M6"/>
<proteinExistence type="predicted"/>
<evidence type="ECO:0000256" key="1">
    <source>
        <dbReference type="SAM" id="MobiDB-lite"/>
    </source>
</evidence>